<sequence length="179" mass="18962">MRQIPTHPVRAWQPAASPAAAPVAVPGPAVDLPGGTRGGAGAPDPPAGPAHAMPRQFEAVRRASRRYARRMMVQFPVPMLGNFAMVVQYYIELLLTVFTLVLELVALVHCAIQRSDAFRAVGTLSKPVWLLLIGGSTLLTLLLGSSPIGLIGLIGLIAASVYLLDVKPGLKDLRSGGLW</sequence>
<reference evidence="3 4" key="1">
    <citation type="submission" date="2020-08" db="EMBL/GenBank/DDBJ databases">
        <title>Whole genome shotgun sequence of Actinocatenispora thailandica NBRC 105041.</title>
        <authorList>
            <person name="Komaki H."/>
            <person name="Tamura T."/>
        </authorList>
    </citation>
    <scope>NUCLEOTIDE SEQUENCE [LARGE SCALE GENOMIC DNA]</scope>
    <source>
        <strain evidence="3 4">NBRC 105041</strain>
    </source>
</reference>
<evidence type="ECO:0000313" key="3">
    <source>
        <dbReference type="EMBL" id="BCJ32564.1"/>
    </source>
</evidence>
<proteinExistence type="predicted"/>
<evidence type="ECO:0000256" key="2">
    <source>
        <dbReference type="SAM" id="Phobius"/>
    </source>
</evidence>
<keyword evidence="2" id="KW-1133">Transmembrane helix</keyword>
<feature type="region of interest" description="Disordered" evidence="1">
    <location>
        <begin position="32"/>
        <end position="52"/>
    </location>
</feature>
<feature type="transmembrane region" description="Helical" evidence="2">
    <location>
        <begin position="124"/>
        <end position="142"/>
    </location>
</feature>
<feature type="transmembrane region" description="Helical" evidence="2">
    <location>
        <begin position="93"/>
        <end position="112"/>
    </location>
</feature>
<dbReference type="Pfam" id="PF10724">
    <property type="entry name" value="DUF2516"/>
    <property type="match status" value="1"/>
</dbReference>
<gene>
    <name evidence="3" type="ORF">Athai_00670</name>
</gene>
<dbReference type="KEGG" id="atl:Athai_00670"/>
<keyword evidence="4" id="KW-1185">Reference proteome</keyword>
<name>A0A7R7DJ10_9ACTN</name>
<protein>
    <recommendedName>
        <fullName evidence="5">DUF2516 domain-containing protein</fullName>
    </recommendedName>
</protein>
<accession>A0A7R7DJ10</accession>
<evidence type="ECO:0008006" key="5">
    <source>
        <dbReference type="Google" id="ProtNLM"/>
    </source>
</evidence>
<keyword evidence="2" id="KW-0812">Transmembrane</keyword>
<evidence type="ECO:0000256" key="1">
    <source>
        <dbReference type="SAM" id="MobiDB-lite"/>
    </source>
</evidence>
<dbReference type="Proteomes" id="UP000611640">
    <property type="component" value="Chromosome"/>
</dbReference>
<evidence type="ECO:0000313" key="4">
    <source>
        <dbReference type="Proteomes" id="UP000611640"/>
    </source>
</evidence>
<organism evidence="3 4">
    <name type="scientific">Actinocatenispora thailandica</name>
    <dbReference type="NCBI Taxonomy" id="227318"/>
    <lineage>
        <taxon>Bacteria</taxon>
        <taxon>Bacillati</taxon>
        <taxon>Actinomycetota</taxon>
        <taxon>Actinomycetes</taxon>
        <taxon>Micromonosporales</taxon>
        <taxon>Micromonosporaceae</taxon>
        <taxon>Actinocatenispora</taxon>
    </lineage>
</organism>
<dbReference type="AlphaFoldDB" id="A0A7R7DJ10"/>
<keyword evidence="2" id="KW-0472">Membrane</keyword>
<dbReference type="InterPro" id="IPR019662">
    <property type="entry name" value="DUF2516"/>
</dbReference>
<dbReference type="EMBL" id="AP023355">
    <property type="protein sequence ID" value="BCJ32564.1"/>
    <property type="molecule type" value="Genomic_DNA"/>
</dbReference>